<dbReference type="PATRIC" id="fig|768706.3.peg.4426"/>
<reference evidence="2" key="1">
    <citation type="submission" date="2011-11" db="EMBL/GenBank/DDBJ databases">
        <title>Complete sequence of Desulfosporosinus orientis DSM 765.</title>
        <authorList>
            <person name="Lucas S."/>
            <person name="Han J."/>
            <person name="Lapidus A."/>
            <person name="Cheng J.-F."/>
            <person name="Goodwin L."/>
            <person name="Pitluck S."/>
            <person name="Peters L."/>
            <person name="Ovchinnikova G."/>
            <person name="Teshima H."/>
            <person name="Detter J.C."/>
            <person name="Han C."/>
            <person name="Tapia R."/>
            <person name="Land M."/>
            <person name="Hauser L."/>
            <person name="Kyrpides N."/>
            <person name="Ivanova N."/>
            <person name="Pagani I."/>
            <person name="Pester M."/>
            <person name="Spring S."/>
            <person name="Ollivier B."/>
            <person name="Rattei T."/>
            <person name="Klenk H.-P."/>
            <person name="Wagner M."/>
            <person name="Loy A."/>
            <person name="Woyke T."/>
        </authorList>
    </citation>
    <scope>NUCLEOTIDE SEQUENCE [LARGE SCALE GENOMIC DNA]</scope>
    <source>
        <strain evidence="2">ATCC 19365 / DSM 765 / NCIMB 8382 / VKM B-1628</strain>
    </source>
</reference>
<evidence type="ECO:0000313" key="2">
    <source>
        <dbReference type="Proteomes" id="UP000006346"/>
    </source>
</evidence>
<protein>
    <recommendedName>
        <fullName evidence="3">PD-(D/E)XK endonuclease-like domain-containing protein</fullName>
    </recommendedName>
</protein>
<dbReference type="KEGG" id="dor:Desor_4360"/>
<gene>
    <name evidence="1" type="ordered locus">Desor_4360</name>
</gene>
<dbReference type="Proteomes" id="UP000006346">
    <property type="component" value="Chromosome"/>
</dbReference>
<dbReference type="eggNOG" id="ENOG502ZCS5">
    <property type="taxonomic scope" value="Bacteria"/>
</dbReference>
<evidence type="ECO:0008006" key="3">
    <source>
        <dbReference type="Google" id="ProtNLM"/>
    </source>
</evidence>
<dbReference type="AlphaFoldDB" id="G7WJC6"/>
<name>G7WJC6_DESOD</name>
<dbReference type="HOGENOM" id="CLU_293333_0_0_9"/>
<evidence type="ECO:0000313" key="1">
    <source>
        <dbReference type="EMBL" id="AET69785.1"/>
    </source>
</evidence>
<keyword evidence="2" id="KW-1185">Reference proteome</keyword>
<dbReference type="EMBL" id="CP003108">
    <property type="protein sequence ID" value="AET69785.1"/>
    <property type="molecule type" value="Genomic_DNA"/>
</dbReference>
<reference evidence="1 2" key="2">
    <citation type="journal article" date="2012" name="J. Bacteriol.">
        <title>Complete genome sequences of Desulfosporosinus orientis DSM765T, Desulfosporosinus youngiae DSM17734T, Desulfosporosinus meridiei DSM13257T, and Desulfosporosinus acidiphilus DSM22704T.</title>
        <authorList>
            <person name="Pester M."/>
            <person name="Brambilla E."/>
            <person name="Alazard D."/>
            <person name="Rattei T."/>
            <person name="Weinmaier T."/>
            <person name="Han J."/>
            <person name="Lucas S."/>
            <person name="Lapidus A."/>
            <person name="Cheng J.F."/>
            <person name="Goodwin L."/>
            <person name="Pitluck S."/>
            <person name="Peters L."/>
            <person name="Ovchinnikova G."/>
            <person name="Teshima H."/>
            <person name="Detter J.C."/>
            <person name="Han C.S."/>
            <person name="Tapia R."/>
            <person name="Land M.L."/>
            <person name="Hauser L."/>
            <person name="Kyrpides N.C."/>
            <person name="Ivanova N.N."/>
            <person name="Pagani I."/>
            <person name="Huntmann M."/>
            <person name="Wei C.L."/>
            <person name="Davenport K.W."/>
            <person name="Daligault H."/>
            <person name="Chain P.S."/>
            <person name="Chen A."/>
            <person name="Mavromatis K."/>
            <person name="Markowitz V."/>
            <person name="Szeto E."/>
            <person name="Mikhailova N."/>
            <person name="Pati A."/>
            <person name="Wagner M."/>
            <person name="Woyke T."/>
            <person name="Ollivier B."/>
            <person name="Klenk H.P."/>
            <person name="Spring S."/>
            <person name="Loy A."/>
        </authorList>
    </citation>
    <scope>NUCLEOTIDE SEQUENCE [LARGE SCALE GENOMIC DNA]</scope>
    <source>
        <strain evidence="2">ATCC 19365 / DSM 765 / NCIMB 8382 / VKM B-1628</strain>
    </source>
</reference>
<dbReference type="STRING" id="768706.Desor_4360"/>
<accession>G7WJC6</accession>
<sequence>MSDLLFFIASDDIEHQEVIDAIAQQLSSAQKPLYLTATSNINQIRKENQSLVNYLFPYTNESADTSRRDKNNINANLFTFSQFETFISTQVHHHEKYLSLADQKHLLAHVIKNNSLLEPALTRSFYELRHELFELYKFLQFYEVLELAPEVLAQIEHNYSPVEVSIFTLYNTYIGVLKKIILGIRSDTLMQQDLSPEILQLLEGIQGSAKSFDTYHNKIKEHIRQTIRAADKIFIDGFLFFNDLQKFVITTAVQERKKVYFIAKFSSTDRVSSFLYQDNYGQLASDLGHELQVLVSVDGEYSSRTALEHSKMKYPELDLRVPKEITEKIRDGSINIYKPLFNRDDELRFIATEISKLAQQKLTEGIETVEKLIKNQVCIVLAVEKEKYEDRLSQIFQEVGVFIKKEQLDLSAMQLSNVVDDSQLPGILFSKMDFLAASIRYTDGTPIAYEDKLILFTQGYTHISIEKKDRPIASYPIGQFVLHLYQIINKGMSVEGFKIILYSNWHYVIKNHRDELAKWDQYISDFKSIQMYLEQKKSLEEWQQEMQRIIALKEEMRGQESLRWHPFHQIKQESLKFLISILDILESMINTINSIEGSVAKHIETLTTKIINVETIIGLGADKWDFEQKIITRLNTAVEDIGNSSLVNIDANVFAENIRAMLTDWENQHDLEIDGLTVHVVNLENMKKYKHTFFCMLEANKYPRRYDYQFPYTKEVLEIIESTQYGISKKPANIHGLEYHLKLEQYLFKNVLEFTTEVLNITYTEKEDKQDIKPSIYLEDICTLFNKDLNDEIMLDHNFTMQISGAFADLAFSPLSITENSFSITELGTFLLCPKLYYQLKHNNQQEGLAYSNRFQLKFYAEAVLYCVLIERFVSYSQISEKIYSVHDDECYQLLGAFASLTGDEVFRYFSFLSEYEKKDILYKVMNKAEGFINYAIAILGKPYFTMKKSSVNGSNNRQYNFKFDNSIVIQDPASTKTRRVLYEKYLDFLTLKTAFKDNFNGRGEQRTNQQMIDELDNSSADTDRVNLAIRLVDNINTYFAWAKSPHRKGEEIAHDIADRINQTDFFQESLKSSKYCTYCVIGDVCKGNYYQTGEEDHGLL</sequence>
<organism evidence="1 2">
    <name type="scientific">Desulfosporosinus orientis (strain ATCC 19365 / DSM 765 / NCIMB 8382 / VKM B-1628 / Singapore I)</name>
    <name type="common">Desulfotomaculum orientis</name>
    <dbReference type="NCBI Taxonomy" id="768706"/>
    <lineage>
        <taxon>Bacteria</taxon>
        <taxon>Bacillati</taxon>
        <taxon>Bacillota</taxon>
        <taxon>Clostridia</taxon>
        <taxon>Eubacteriales</taxon>
        <taxon>Desulfitobacteriaceae</taxon>
        <taxon>Desulfosporosinus</taxon>
    </lineage>
</organism>
<proteinExistence type="predicted"/>